<evidence type="ECO:0000256" key="7">
    <source>
        <dbReference type="SAM" id="Phobius"/>
    </source>
</evidence>
<comment type="subcellular location">
    <subcellularLocation>
        <location evidence="1">Cell membrane</location>
        <topology evidence="1">Multi-pass membrane protein</topology>
    </subcellularLocation>
</comment>
<feature type="transmembrane region" description="Helical" evidence="7">
    <location>
        <begin position="91"/>
        <end position="117"/>
    </location>
</feature>
<evidence type="ECO:0000256" key="5">
    <source>
        <dbReference type="ARBA" id="ARBA00022989"/>
    </source>
</evidence>
<keyword evidence="8" id="KW-0732">Signal</keyword>
<reference evidence="10 11" key="1">
    <citation type="submission" date="2016-03" db="EMBL/GenBank/DDBJ databases">
        <authorList>
            <consortium name="Pathogen Informatics"/>
        </authorList>
    </citation>
    <scope>NUCLEOTIDE SEQUENCE [LARGE SCALE GENOMIC DNA]</scope>
    <source>
        <strain evidence="10 11">NCTC13364</strain>
    </source>
</reference>
<evidence type="ECO:0000256" key="8">
    <source>
        <dbReference type="SAM" id="SignalP"/>
    </source>
</evidence>
<keyword evidence="3" id="KW-1003">Cell membrane</keyword>
<keyword evidence="2" id="KW-0813">Transport</keyword>
<dbReference type="AlphaFoldDB" id="A0A157RPP3"/>
<feature type="transmembrane region" description="Helical" evidence="7">
    <location>
        <begin position="437"/>
        <end position="456"/>
    </location>
</feature>
<feature type="transmembrane region" description="Helical" evidence="7">
    <location>
        <begin position="179"/>
        <end position="199"/>
    </location>
</feature>
<dbReference type="CDD" id="cd17321">
    <property type="entry name" value="MFS_MMR_MDR_like"/>
    <property type="match status" value="1"/>
</dbReference>
<dbReference type="PROSITE" id="PS50850">
    <property type="entry name" value="MFS"/>
    <property type="match status" value="1"/>
</dbReference>
<feature type="transmembrane region" description="Helical" evidence="7">
    <location>
        <begin position="153"/>
        <end position="173"/>
    </location>
</feature>
<sequence>MMTSAPPHSTAAADLPVPARKRLLCMLALMSAAILAALDTTIANTALPQISTDLRSSDAAIVWVANAYQIAMIAALLPFAALGESIGYRKVFIGGLIAFALASAMCGAASALPMLVVGRAIKGMGAAAVMSVITAFIRHIYPPHRLGRGVGMNALFVAVGFTLGPVIASMVLTVASWHWLFFINVPVAALSIALSLRFLPDAAGDRHRFEVVPATLCAAFLGLLTLGVCSVENGGGAGFALISVGLACLCLVLLLRRQRGHPAPMLAVDLLSIRVVRLSSLTSICAFATQSLALVSLPFFLQRSLGVSVVGTGFLLAAWPLVVGLMALVAAPLSDRGRLSPGVLCSAGLLALTVGMLALATMPHETSEAGVALRLALCGAGFGLFQAPNMREIMSKSPTNRSGGASGLVAISRLLGQTCGAAVVAQCFHWWQATGPVMALWLGGGCALLGSFFSAMRLHPR</sequence>
<feature type="transmembrane region" description="Helical" evidence="7">
    <location>
        <begin position="123"/>
        <end position="141"/>
    </location>
</feature>
<dbReference type="PANTHER" id="PTHR42718">
    <property type="entry name" value="MAJOR FACILITATOR SUPERFAMILY MULTIDRUG TRANSPORTER MFSC"/>
    <property type="match status" value="1"/>
</dbReference>
<feature type="domain" description="Major facilitator superfamily (MFS) profile" evidence="9">
    <location>
        <begin position="25"/>
        <end position="461"/>
    </location>
</feature>
<dbReference type="Gene3D" id="1.20.1250.20">
    <property type="entry name" value="MFS general substrate transporter like domains"/>
    <property type="match status" value="1"/>
</dbReference>
<dbReference type="OrthoDB" id="9807274at2"/>
<feature type="chain" id="PRO_5007615754" evidence="8">
    <location>
        <begin position="37"/>
        <end position="461"/>
    </location>
</feature>
<protein>
    <submittedName>
        <fullName evidence="10">Efflux protein</fullName>
    </submittedName>
</protein>
<dbReference type="Gene3D" id="1.20.1720.10">
    <property type="entry name" value="Multidrug resistance protein D"/>
    <property type="match status" value="1"/>
</dbReference>
<evidence type="ECO:0000256" key="6">
    <source>
        <dbReference type="ARBA" id="ARBA00023136"/>
    </source>
</evidence>
<evidence type="ECO:0000256" key="1">
    <source>
        <dbReference type="ARBA" id="ARBA00004651"/>
    </source>
</evidence>
<dbReference type="InterPro" id="IPR020846">
    <property type="entry name" value="MFS_dom"/>
</dbReference>
<evidence type="ECO:0000313" key="10">
    <source>
        <dbReference type="EMBL" id="SAI59957.1"/>
    </source>
</evidence>
<dbReference type="PANTHER" id="PTHR42718:SF46">
    <property type="entry name" value="BLR6921 PROTEIN"/>
    <property type="match status" value="1"/>
</dbReference>
<evidence type="ECO:0000259" key="9">
    <source>
        <dbReference type="PROSITE" id="PS50850"/>
    </source>
</evidence>
<dbReference type="EMBL" id="FKBS01000029">
    <property type="protein sequence ID" value="SAI59957.1"/>
    <property type="molecule type" value="Genomic_DNA"/>
</dbReference>
<dbReference type="SUPFAM" id="SSF103473">
    <property type="entry name" value="MFS general substrate transporter"/>
    <property type="match status" value="1"/>
</dbReference>
<feature type="transmembrane region" description="Helical" evidence="7">
    <location>
        <begin position="275"/>
        <end position="301"/>
    </location>
</feature>
<dbReference type="Proteomes" id="UP000077037">
    <property type="component" value="Unassembled WGS sequence"/>
</dbReference>
<dbReference type="Pfam" id="PF07690">
    <property type="entry name" value="MFS_1"/>
    <property type="match status" value="1"/>
</dbReference>
<keyword evidence="5 7" id="KW-1133">Transmembrane helix</keyword>
<evidence type="ECO:0000256" key="3">
    <source>
        <dbReference type="ARBA" id="ARBA00022475"/>
    </source>
</evidence>
<gene>
    <name evidence="10" type="primary">bmr3_3</name>
    <name evidence="10" type="ORF">SAMEA1982600_05415</name>
</gene>
<proteinExistence type="predicted"/>
<dbReference type="RefSeq" id="WP_156523250.1">
    <property type="nucleotide sequence ID" value="NZ_FKBS01000029.1"/>
</dbReference>
<feature type="transmembrane region" description="Helical" evidence="7">
    <location>
        <begin position="211"/>
        <end position="231"/>
    </location>
</feature>
<evidence type="ECO:0000256" key="4">
    <source>
        <dbReference type="ARBA" id="ARBA00022692"/>
    </source>
</evidence>
<feature type="signal peptide" evidence="8">
    <location>
        <begin position="1"/>
        <end position="36"/>
    </location>
</feature>
<feature type="transmembrane region" description="Helical" evidence="7">
    <location>
        <begin position="59"/>
        <end position="79"/>
    </location>
</feature>
<name>A0A157RPP3_9BORD</name>
<evidence type="ECO:0000256" key="2">
    <source>
        <dbReference type="ARBA" id="ARBA00022448"/>
    </source>
</evidence>
<dbReference type="InterPro" id="IPR011701">
    <property type="entry name" value="MFS"/>
</dbReference>
<dbReference type="GO" id="GO:0005886">
    <property type="term" value="C:plasma membrane"/>
    <property type="evidence" value="ECO:0007669"/>
    <property type="project" value="UniProtKB-SubCell"/>
</dbReference>
<feature type="transmembrane region" description="Helical" evidence="7">
    <location>
        <begin position="343"/>
        <end position="363"/>
    </location>
</feature>
<feature type="transmembrane region" description="Helical" evidence="7">
    <location>
        <begin position="237"/>
        <end position="255"/>
    </location>
</feature>
<dbReference type="InterPro" id="IPR036259">
    <property type="entry name" value="MFS_trans_sf"/>
</dbReference>
<keyword evidence="4 7" id="KW-0812">Transmembrane</keyword>
<feature type="transmembrane region" description="Helical" evidence="7">
    <location>
        <begin position="307"/>
        <end position="331"/>
    </location>
</feature>
<keyword evidence="6 7" id="KW-0472">Membrane</keyword>
<accession>A0A157RPP3</accession>
<organism evidence="10 11">
    <name type="scientific">Bordetella ansorpii</name>
    <dbReference type="NCBI Taxonomy" id="288768"/>
    <lineage>
        <taxon>Bacteria</taxon>
        <taxon>Pseudomonadati</taxon>
        <taxon>Pseudomonadota</taxon>
        <taxon>Betaproteobacteria</taxon>
        <taxon>Burkholderiales</taxon>
        <taxon>Alcaligenaceae</taxon>
        <taxon>Bordetella</taxon>
    </lineage>
</organism>
<dbReference type="PRINTS" id="PR01036">
    <property type="entry name" value="TCRTETB"/>
</dbReference>
<dbReference type="GO" id="GO:0022857">
    <property type="term" value="F:transmembrane transporter activity"/>
    <property type="evidence" value="ECO:0007669"/>
    <property type="project" value="InterPro"/>
</dbReference>
<evidence type="ECO:0000313" key="11">
    <source>
        <dbReference type="Proteomes" id="UP000077037"/>
    </source>
</evidence>